<accession>A0AAD5T9V4</accession>
<organism evidence="1 2">
    <name type="scientific">Physocladia obscura</name>
    <dbReference type="NCBI Taxonomy" id="109957"/>
    <lineage>
        <taxon>Eukaryota</taxon>
        <taxon>Fungi</taxon>
        <taxon>Fungi incertae sedis</taxon>
        <taxon>Chytridiomycota</taxon>
        <taxon>Chytridiomycota incertae sedis</taxon>
        <taxon>Chytridiomycetes</taxon>
        <taxon>Chytridiales</taxon>
        <taxon>Chytriomycetaceae</taxon>
        <taxon>Physocladia</taxon>
    </lineage>
</organism>
<dbReference type="EMBL" id="JADGJH010000089">
    <property type="protein sequence ID" value="KAJ3138750.1"/>
    <property type="molecule type" value="Genomic_DNA"/>
</dbReference>
<evidence type="ECO:0000313" key="2">
    <source>
        <dbReference type="Proteomes" id="UP001211907"/>
    </source>
</evidence>
<gene>
    <name evidence="1" type="ORF">HK100_012422</name>
</gene>
<evidence type="ECO:0000313" key="1">
    <source>
        <dbReference type="EMBL" id="KAJ3138750.1"/>
    </source>
</evidence>
<dbReference type="Proteomes" id="UP001211907">
    <property type="component" value="Unassembled WGS sequence"/>
</dbReference>
<sequence length="746" mass="82336">MITFRLTDPIVRILVDLIILSLKHPSQQTSGLSSVFIQAVYNIAKLRWLLYCVIENSSDICLPQMHMYSIERVFEVGSFVFSPGVSPGVITAQNQTEATQRILEYTGYFLANRRDQYIDRLNFQILSCFWHGVMEKTKTVSAIFSIHIWMVFFMLEKILKLHRVFPEPAKTKILAYLMTIMHLSPQLVPATTPKIIAALKSSISQIVSLEEKYQYSQFRIPNSQQQTSISPKSISTVFTKFFIDYLSSETGLLVSTPVLFDFVVLAETIYHDSFVNGNGADSAAWKRMREGSGMILSKIVSAQMPTISLINSFAPQIAFLCSLLVKRSEVVSQQILKNDYSGQPEIESNYLIYILEFCGLCLGKTVAVDIFMRIIQSCNWPVVAVPLDSIPVTDGHLGEWNSVYLCGSLRLAWKRQEELSDAYRIALETILTNLLHQQLSQNAPPNTTAASTTITITNLYYLATHPDSRLLHMVPESRTSYLLSTNWKIILALAVSTAPSAPSPASQATLLRLLASPGLMDAAAVSTVPDSAAILSSNLVAAFFSCVRFAIRKSREYRPMGGGGSNCEDEEARNARGKVHTLARICARVCAAPTGGDFRAADGNDVVDGGDRKQGAGVIFGVRAVEFFDLVVNACLEFGIDDGSDEIMAVGTIDSDTKEKNNVKDEAVPKTEKVGLLNVIRGENGSCVIGKIGNGATDLSEILIEKKPFLKRNGDVLSRIQKEKRTAAEREEWQGTVLSKLDSASD</sequence>
<comment type="caution">
    <text evidence="1">The sequence shown here is derived from an EMBL/GenBank/DDBJ whole genome shotgun (WGS) entry which is preliminary data.</text>
</comment>
<reference evidence="1" key="1">
    <citation type="submission" date="2020-05" db="EMBL/GenBank/DDBJ databases">
        <title>Phylogenomic resolution of chytrid fungi.</title>
        <authorList>
            <person name="Stajich J.E."/>
            <person name="Amses K."/>
            <person name="Simmons R."/>
            <person name="Seto K."/>
            <person name="Myers J."/>
            <person name="Bonds A."/>
            <person name="Quandt C.A."/>
            <person name="Barry K."/>
            <person name="Liu P."/>
            <person name="Grigoriev I."/>
            <person name="Longcore J.E."/>
            <person name="James T.Y."/>
        </authorList>
    </citation>
    <scope>NUCLEOTIDE SEQUENCE</scope>
    <source>
        <strain evidence="1">JEL0513</strain>
    </source>
</reference>
<protein>
    <submittedName>
        <fullName evidence="1">Uncharacterized protein</fullName>
    </submittedName>
</protein>
<dbReference type="AlphaFoldDB" id="A0AAD5T9V4"/>
<keyword evidence="2" id="KW-1185">Reference proteome</keyword>
<proteinExistence type="predicted"/>
<name>A0AAD5T9V4_9FUNG</name>